<dbReference type="AlphaFoldDB" id="A0A1R4H8S2"/>
<dbReference type="InterPro" id="IPR010710">
    <property type="entry name" value="DUF1289"/>
</dbReference>
<accession>A0A1R4H8S2</accession>
<sequence length="72" mass="8046">MIEPVPVASPCVGLCCLDNSDICVGCFRSLDEIKAWSQVDDKTRLVFIGNAKQRNEARKNNVTEDRFDETIA</sequence>
<dbReference type="RefSeq" id="WP_087147069.1">
    <property type="nucleotide sequence ID" value="NZ_FUKJ01000204.1"/>
</dbReference>
<name>A0A1R4H8S2_9GAMM</name>
<dbReference type="PANTHER" id="PTHR35175">
    <property type="entry name" value="DUF1289 DOMAIN-CONTAINING PROTEIN"/>
    <property type="match status" value="1"/>
</dbReference>
<proteinExistence type="predicted"/>
<dbReference type="Proteomes" id="UP000195442">
    <property type="component" value="Unassembled WGS sequence"/>
</dbReference>
<organism evidence="1 2">
    <name type="scientific">Crenothrix polyspora</name>
    <dbReference type="NCBI Taxonomy" id="360316"/>
    <lineage>
        <taxon>Bacteria</taxon>
        <taxon>Pseudomonadati</taxon>
        <taxon>Pseudomonadota</taxon>
        <taxon>Gammaproteobacteria</taxon>
        <taxon>Methylococcales</taxon>
        <taxon>Crenotrichaceae</taxon>
        <taxon>Crenothrix</taxon>
    </lineage>
</organism>
<dbReference type="OrthoDB" id="9811423at2"/>
<evidence type="ECO:0000313" key="2">
    <source>
        <dbReference type="Proteomes" id="UP000195442"/>
    </source>
</evidence>
<dbReference type="Pfam" id="PF06945">
    <property type="entry name" value="DUF1289"/>
    <property type="match status" value="1"/>
</dbReference>
<dbReference type="PANTHER" id="PTHR35175:SF2">
    <property type="entry name" value="DUF1289 DOMAIN-CONTAINING PROTEIN"/>
    <property type="match status" value="1"/>
</dbReference>
<gene>
    <name evidence="1" type="ORF">CRENPOLYSF2_2820005</name>
</gene>
<protein>
    <submittedName>
        <fullName evidence="1">Predicted Fe-S protein (Modular protein)</fullName>
    </submittedName>
</protein>
<evidence type="ECO:0000313" key="1">
    <source>
        <dbReference type="EMBL" id="SJM92668.1"/>
    </source>
</evidence>
<reference evidence="2" key="1">
    <citation type="submission" date="2017-02" db="EMBL/GenBank/DDBJ databases">
        <authorList>
            <person name="Daims H."/>
        </authorList>
    </citation>
    <scope>NUCLEOTIDE SEQUENCE [LARGE SCALE GENOMIC DNA]</scope>
</reference>
<keyword evidence="2" id="KW-1185">Reference proteome</keyword>
<dbReference type="EMBL" id="FUKJ01000204">
    <property type="protein sequence ID" value="SJM92668.1"/>
    <property type="molecule type" value="Genomic_DNA"/>
</dbReference>